<protein>
    <recommendedName>
        <fullName evidence="9">Glycosyltransferase RgtA/B/C/D-like domain-containing protein</fullName>
    </recommendedName>
</protein>
<feature type="transmembrane region" description="Helical" evidence="8">
    <location>
        <begin position="334"/>
        <end position="355"/>
    </location>
</feature>
<evidence type="ECO:0000256" key="2">
    <source>
        <dbReference type="ARBA" id="ARBA00022475"/>
    </source>
</evidence>
<dbReference type="GO" id="GO:0005886">
    <property type="term" value="C:plasma membrane"/>
    <property type="evidence" value="ECO:0007669"/>
    <property type="project" value="UniProtKB-SubCell"/>
</dbReference>
<keyword evidence="5 8" id="KW-0812">Transmembrane</keyword>
<evidence type="ECO:0000313" key="11">
    <source>
        <dbReference type="Proteomes" id="UP000177396"/>
    </source>
</evidence>
<feature type="transmembrane region" description="Helical" evidence="8">
    <location>
        <begin position="362"/>
        <end position="380"/>
    </location>
</feature>
<comment type="caution">
    <text evidence="10">The sequence shown here is derived from an EMBL/GenBank/DDBJ whole genome shotgun (WGS) entry which is preliminary data.</text>
</comment>
<evidence type="ECO:0000256" key="1">
    <source>
        <dbReference type="ARBA" id="ARBA00004651"/>
    </source>
</evidence>
<gene>
    <name evidence="10" type="ORF">A2153_05135</name>
</gene>
<dbReference type="Proteomes" id="UP000177396">
    <property type="component" value="Unassembled WGS sequence"/>
</dbReference>
<dbReference type="GO" id="GO:0016763">
    <property type="term" value="F:pentosyltransferase activity"/>
    <property type="evidence" value="ECO:0007669"/>
    <property type="project" value="TreeGrafter"/>
</dbReference>
<feature type="transmembrane region" description="Helical" evidence="8">
    <location>
        <begin position="197"/>
        <end position="220"/>
    </location>
</feature>
<dbReference type="EMBL" id="MFJB01000065">
    <property type="protein sequence ID" value="OGF99362.1"/>
    <property type="molecule type" value="Genomic_DNA"/>
</dbReference>
<dbReference type="AlphaFoldDB" id="A0A1F5YH23"/>
<reference evidence="10 11" key="1">
    <citation type="journal article" date="2016" name="Nat. Commun.">
        <title>Thousands of microbial genomes shed light on interconnected biogeochemical processes in an aquifer system.</title>
        <authorList>
            <person name="Anantharaman K."/>
            <person name="Brown C.T."/>
            <person name="Hug L.A."/>
            <person name="Sharon I."/>
            <person name="Castelle C.J."/>
            <person name="Probst A.J."/>
            <person name="Thomas B.C."/>
            <person name="Singh A."/>
            <person name="Wilkins M.J."/>
            <person name="Karaoz U."/>
            <person name="Brodie E.L."/>
            <person name="Williams K.H."/>
            <person name="Hubbard S.S."/>
            <person name="Banfield J.F."/>
        </authorList>
    </citation>
    <scope>NUCLEOTIDE SEQUENCE [LARGE SCALE GENOMIC DNA]</scope>
</reference>
<evidence type="ECO:0000313" key="10">
    <source>
        <dbReference type="EMBL" id="OGF99362.1"/>
    </source>
</evidence>
<feature type="transmembrane region" description="Helical" evidence="8">
    <location>
        <begin position="105"/>
        <end position="123"/>
    </location>
</feature>
<dbReference type="Pfam" id="PF13231">
    <property type="entry name" value="PMT_2"/>
    <property type="match status" value="1"/>
</dbReference>
<feature type="transmembrane region" description="Helical" evidence="8">
    <location>
        <begin position="174"/>
        <end position="190"/>
    </location>
</feature>
<evidence type="ECO:0000256" key="4">
    <source>
        <dbReference type="ARBA" id="ARBA00022679"/>
    </source>
</evidence>
<keyword evidence="4" id="KW-0808">Transferase</keyword>
<keyword evidence="7 8" id="KW-0472">Membrane</keyword>
<evidence type="ECO:0000256" key="8">
    <source>
        <dbReference type="SAM" id="Phobius"/>
    </source>
</evidence>
<keyword evidence="3" id="KW-0328">Glycosyltransferase</keyword>
<feature type="transmembrane region" description="Helical" evidence="8">
    <location>
        <begin position="277"/>
        <end position="296"/>
    </location>
</feature>
<comment type="subcellular location">
    <subcellularLocation>
        <location evidence="1">Cell membrane</location>
        <topology evidence="1">Multi-pass membrane protein</topology>
    </subcellularLocation>
</comment>
<organism evidence="10 11">
    <name type="scientific">Candidatus Gottesmanbacteria bacterium RBG_16_38_7b</name>
    <dbReference type="NCBI Taxonomy" id="1798372"/>
    <lineage>
        <taxon>Bacteria</taxon>
        <taxon>Candidatus Gottesmaniibacteriota</taxon>
    </lineage>
</organism>
<dbReference type="InterPro" id="IPR038731">
    <property type="entry name" value="RgtA/B/C-like"/>
</dbReference>
<feature type="domain" description="Glycosyltransferase RgtA/B/C/D-like" evidence="9">
    <location>
        <begin position="57"/>
        <end position="211"/>
    </location>
</feature>
<feature type="transmembrane region" description="Helical" evidence="8">
    <location>
        <begin position="303"/>
        <end position="322"/>
    </location>
</feature>
<dbReference type="PANTHER" id="PTHR33908">
    <property type="entry name" value="MANNOSYLTRANSFERASE YKCB-RELATED"/>
    <property type="match status" value="1"/>
</dbReference>
<name>A0A1F5YH23_9BACT</name>
<evidence type="ECO:0000256" key="3">
    <source>
        <dbReference type="ARBA" id="ARBA00022676"/>
    </source>
</evidence>
<dbReference type="GO" id="GO:0009103">
    <property type="term" value="P:lipopolysaccharide biosynthetic process"/>
    <property type="evidence" value="ECO:0007669"/>
    <property type="project" value="UniProtKB-ARBA"/>
</dbReference>
<proteinExistence type="predicted"/>
<feature type="transmembrane region" description="Helical" evidence="8">
    <location>
        <begin position="76"/>
        <end position="98"/>
    </location>
</feature>
<dbReference type="InterPro" id="IPR050297">
    <property type="entry name" value="LipidA_mod_glycosyltrf_83"/>
</dbReference>
<keyword evidence="6 8" id="KW-1133">Transmembrane helix</keyword>
<evidence type="ECO:0000259" key="9">
    <source>
        <dbReference type="Pfam" id="PF13231"/>
    </source>
</evidence>
<sequence length="504" mass="57417">MKVKIILISIFILAVSVRLFQLDQLPGEWFGDISNVHEYVTEILQGKWPFYFFQSPGPLYHYLIAPLVIIFQNNGYLTYKIASVAVSLLGLVTTYILYRSVFSSSIAMTGILLMGSSFWFLVWSRLGNSQIVIPVISGLMGYFLVKFIRQANLVNLLLGVLAASLGLYTYPQTFIFPLIWLAVLTGYYLMRRKWRQGALNFSISFILLLVFGLPFFQIVMVQKDLFTSGYLGEKVVPVFRTNPLDTGQKFLTFYGKTLMLFSFSGERIFRVNIPGKAMLDGITSIFLLAGILYLILEKRRKVLFIILFMIGSMIIPASSPGINEIEIPSSSRTIAVIPYLYMLAASGIFYFYNIFKKKAGNISAILAIASLVMMIVYFNLDRYFREYPQVLPDKNYAAGIIIADYMDRNFGENFSVYFGSCCWGEWGQPEPKAVYYQMRKKKNFVEYTHYLSSCKEINHLPAVVVVGPGDQKLLAEYRRCFLQAEIVEVDGKKGNTVFNIINIK</sequence>
<accession>A0A1F5YH23</accession>
<evidence type="ECO:0000256" key="5">
    <source>
        <dbReference type="ARBA" id="ARBA00022692"/>
    </source>
</evidence>
<feature type="transmembrane region" description="Helical" evidence="8">
    <location>
        <begin position="129"/>
        <end position="145"/>
    </location>
</feature>
<dbReference type="PANTHER" id="PTHR33908:SF11">
    <property type="entry name" value="MEMBRANE PROTEIN"/>
    <property type="match status" value="1"/>
</dbReference>
<evidence type="ECO:0000256" key="7">
    <source>
        <dbReference type="ARBA" id="ARBA00023136"/>
    </source>
</evidence>
<keyword evidence="2" id="KW-1003">Cell membrane</keyword>
<evidence type="ECO:0000256" key="6">
    <source>
        <dbReference type="ARBA" id="ARBA00022989"/>
    </source>
</evidence>